<dbReference type="EMBL" id="JBHSOA010000039">
    <property type="protein sequence ID" value="MFC5853788.1"/>
    <property type="molecule type" value="Genomic_DNA"/>
</dbReference>
<dbReference type="InterPro" id="IPR036188">
    <property type="entry name" value="FAD/NAD-bd_sf"/>
</dbReference>
<comment type="caution">
    <text evidence="1">The sequence shown here is derived from an EMBL/GenBank/DDBJ whole genome shotgun (WGS) entry which is preliminary data.</text>
</comment>
<proteinExistence type="predicted"/>
<dbReference type="Proteomes" id="UP001596180">
    <property type="component" value="Unassembled WGS sequence"/>
</dbReference>
<name>A0ABW1E0K5_9ACTN</name>
<reference evidence="2" key="1">
    <citation type="journal article" date="2019" name="Int. J. Syst. Evol. Microbiol.">
        <title>The Global Catalogue of Microorganisms (GCM) 10K type strain sequencing project: providing services to taxonomists for standard genome sequencing and annotation.</title>
        <authorList>
            <consortium name="The Broad Institute Genomics Platform"/>
            <consortium name="The Broad Institute Genome Sequencing Center for Infectious Disease"/>
            <person name="Wu L."/>
            <person name="Ma J."/>
        </authorList>
    </citation>
    <scope>NUCLEOTIDE SEQUENCE [LARGE SCALE GENOMIC DNA]</scope>
    <source>
        <strain evidence="2">JCM 10411</strain>
    </source>
</reference>
<evidence type="ECO:0000313" key="2">
    <source>
        <dbReference type="Proteomes" id="UP001596180"/>
    </source>
</evidence>
<keyword evidence="1" id="KW-0560">Oxidoreductase</keyword>
<dbReference type="Pfam" id="PF12831">
    <property type="entry name" value="FAD_oxidored"/>
    <property type="match status" value="1"/>
</dbReference>
<protein>
    <submittedName>
        <fullName evidence="1">NAD(P)/FAD-dependent oxidoreductase</fullName>
        <ecNumber evidence="1">1.-.-.-</ecNumber>
    </submittedName>
</protein>
<dbReference type="SUPFAM" id="SSF51905">
    <property type="entry name" value="FAD/NAD(P)-binding domain"/>
    <property type="match status" value="1"/>
</dbReference>
<keyword evidence="2" id="KW-1185">Reference proteome</keyword>
<evidence type="ECO:0000313" key="1">
    <source>
        <dbReference type="EMBL" id="MFC5853788.1"/>
    </source>
</evidence>
<dbReference type="RefSeq" id="WP_381364413.1">
    <property type="nucleotide sequence ID" value="NZ_JBHSOA010000039.1"/>
</dbReference>
<dbReference type="GO" id="GO:0016491">
    <property type="term" value="F:oxidoreductase activity"/>
    <property type="evidence" value="ECO:0007669"/>
    <property type="project" value="UniProtKB-KW"/>
</dbReference>
<sequence length="471" mass="50716">MNSTQSKGSRGSSPERHAVVVGGSIAGLLAAHVLAAHADRVTVVERDRYPEGTGTRPGAPQSRHPHALLEGGQRALDALLPGFTDELRAAGAPRVGMPADMVQHHAGRWCRRTPASTYVFTGSRQQIENLVRRRVLADPTVITLESTEVMGLVGAPSRVRGVRVRERGDGTREEERILEADLVVDASGRGTKAPQWLTAIGADAPHEETIDTGLAYASRIYRDTTGTLDTETLGLSIVPDPTQVHGALVLPLEDGSHLVTVSGLRGDEPPTDEHEYVVYAKQLPHTLVHDWLRDAEPQSRVFGFRKTANVRRRYDLPGRRPAGFLAAGDALCTFNPIYGQGVSIAAMTAVALRDALADARRTPTTRRVQRALLAASRPAWDISAGSDRTMPGATGNALASRAVDRPGAWYLRRVVERIPGDLLVGDAFRRVLSLTAPVSALFAPEVARAVLFGPPVLTPAEPPMTRENPET</sequence>
<dbReference type="PANTHER" id="PTHR43422">
    <property type="entry name" value="THIAMINE THIAZOLE SYNTHASE"/>
    <property type="match status" value="1"/>
</dbReference>
<dbReference type="EC" id="1.-.-.-" evidence="1"/>
<gene>
    <name evidence="1" type="ORF">ACFPZI_18850</name>
</gene>
<organism evidence="1 2">
    <name type="scientific">Streptomyces chlorus</name>
    <dbReference type="NCBI Taxonomy" id="887452"/>
    <lineage>
        <taxon>Bacteria</taxon>
        <taxon>Bacillati</taxon>
        <taxon>Actinomycetota</taxon>
        <taxon>Actinomycetes</taxon>
        <taxon>Kitasatosporales</taxon>
        <taxon>Streptomycetaceae</taxon>
        <taxon>Streptomyces</taxon>
    </lineage>
</organism>
<dbReference type="PANTHER" id="PTHR43422:SF3">
    <property type="entry name" value="THIAMINE THIAZOLE SYNTHASE"/>
    <property type="match status" value="1"/>
</dbReference>
<dbReference type="Gene3D" id="3.50.50.60">
    <property type="entry name" value="FAD/NAD(P)-binding domain"/>
    <property type="match status" value="1"/>
</dbReference>
<accession>A0ABW1E0K5</accession>